<evidence type="ECO:0000259" key="2">
    <source>
        <dbReference type="PROSITE" id="PS50812"/>
    </source>
</evidence>
<dbReference type="OrthoDB" id="62853at2759"/>
<reference evidence="4" key="1">
    <citation type="journal article" date="2013" name="Genome Announc.">
        <title>Draft genome sequence of the basidiomycetous yeast-like fungus Pseudozyma hubeiensis SY62, which produces an abundant amount of the biosurfactant mannosylerythritol lipids.</title>
        <authorList>
            <person name="Konishi M."/>
            <person name="Hatada Y."/>
            <person name="Horiuchi J."/>
        </authorList>
    </citation>
    <scope>NUCLEOTIDE SEQUENCE [LARGE SCALE GENOMIC DNA]</scope>
    <source>
        <strain evidence="4">SY62</strain>
    </source>
</reference>
<feature type="compositionally biased region" description="Basic and acidic residues" evidence="1">
    <location>
        <begin position="311"/>
        <end position="326"/>
    </location>
</feature>
<feature type="domain" description="PWWP" evidence="2">
    <location>
        <begin position="131"/>
        <end position="196"/>
    </location>
</feature>
<sequence>MTAPVRSSCFERYRKLVKRSKLASKIRVEPRTRARDSRFGKVKDVERMSTRTKLCRLCGRNQPNDQTSTFLPLSPAERPGSSVGRKRKDANELYDRKLDEPGEGGAGRVSKMVEKKSKEAQLNRTSHKFQVNDVVLAKVRGFPAWPGIVMADENVPSAVLKERPVVKHRDLYTIRFFPAADYHWAFSKDLELLSKDKIDSFLAGPNRKKGDLRQAYEIAREPQSWNDEQNSIVRNYEQSLQDAAEEEEENQDQLEEEDEEDDEPSSKKRKRAPETGKIRESADKRKKSKASEAAKTKPEKPASKAGAAANGEDKSDESLDPETKKVKEWRHKVQKVFLGRDGTISAEDMPSADATFKTVEEYDGMTADHLRTTKIGKVMKRVMQLSDIPRDDEFHFKARAEKLCAKWGAIMAGGDAPKEVAPEGSSEPKKENGDSAAAHAEPEAKSESAPATETKTEAPAAEASAESA</sequence>
<dbReference type="HOGENOM" id="CLU_043161_0_0_1"/>
<feature type="compositionally biased region" description="Polar residues" evidence="1">
    <location>
        <begin position="61"/>
        <end position="71"/>
    </location>
</feature>
<evidence type="ECO:0000313" key="4">
    <source>
        <dbReference type="Proteomes" id="UP000014071"/>
    </source>
</evidence>
<dbReference type="SUPFAM" id="SSF63748">
    <property type="entry name" value="Tudor/PWWP/MBT"/>
    <property type="match status" value="1"/>
</dbReference>
<feature type="compositionally biased region" description="Low complexity" evidence="1">
    <location>
        <begin position="447"/>
        <end position="468"/>
    </location>
</feature>
<dbReference type="SMART" id="SM00293">
    <property type="entry name" value="PWWP"/>
    <property type="match status" value="1"/>
</dbReference>
<feature type="region of interest" description="Disordered" evidence="1">
    <location>
        <begin position="59"/>
        <end position="121"/>
    </location>
</feature>
<proteinExistence type="predicted"/>
<gene>
    <name evidence="3" type="ORF">PHSY_000526</name>
</gene>
<dbReference type="GeneID" id="24105832"/>
<feature type="compositionally biased region" description="Basic and acidic residues" evidence="1">
    <location>
        <begin position="416"/>
        <end position="433"/>
    </location>
</feature>
<dbReference type="Proteomes" id="UP000014071">
    <property type="component" value="Unassembled WGS sequence"/>
</dbReference>
<feature type="region of interest" description="Disordered" evidence="1">
    <location>
        <begin position="414"/>
        <end position="468"/>
    </location>
</feature>
<dbReference type="eggNOG" id="ENOG502RZNI">
    <property type="taxonomic scope" value="Eukaryota"/>
</dbReference>
<organism evidence="3 4">
    <name type="scientific">Pseudozyma hubeiensis (strain SY62)</name>
    <name type="common">Yeast</name>
    <dbReference type="NCBI Taxonomy" id="1305764"/>
    <lineage>
        <taxon>Eukaryota</taxon>
        <taxon>Fungi</taxon>
        <taxon>Dikarya</taxon>
        <taxon>Basidiomycota</taxon>
        <taxon>Ustilaginomycotina</taxon>
        <taxon>Ustilaginomycetes</taxon>
        <taxon>Ustilaginales</taxon>
        <taxon>Ustilaginaceae</taxon>
        <taxon>Pseudozyma</taxon>
    </lineage>
</organism>
<feature type="compositionally biased region" description="Basic and acidic residues" evidence="1">
    <location>
        <begin position="111"/>
        <end position="121"/>
    </location>
</feature>
<feature type="compositionally biased region" description="Basic and acidic residues" evidence="1">
    <location>
        <begin position="89"/>
        <end position="100"/>
    </location>
</feature>
<dbReference type="Pfam" id="PF08711">
    <property type="entry name" value="Med26"/>
    <property type="match status" value="1"/>
</dbReference>
<dbReference type="PROSITE" id="PS50812">
    <property type="entry name" value="PWWP"/>
    <property type="match status" value="1"/>
</dbReference>
<name>R9NWR9_PSEHS</name>
<dbReference type="STRING" id="1305764.R9NWR9"/>
<feature type="compositionally biased region" description="Acidic residues" evidence="1">
    <location>
        <begin position="243"/>
        <end position="263"/>
    </location>
</feature>
<protein>
    <recommendedName>
        <fullName evidence="2">PWWP domain-containing protein</fullName>
    </recommendedName>
</protein>
<dbReference type="Gene3D" id="2.30.30.140">
    <property type="match status" value="1"/>
</dbReference>
<dbReference type="CDD" id="cd05840">
    <property type="entry name" value="PWWP_ScIOC4-like"/>
    <property type="match status" value="1"/>
</dbReference>
<dbReference type="Pfam" id="PF00855">
    <property type="entry name" value="PWWP"/>
    <property type="match status" value="1"/>
</dbReference>
<evidence type="ECO:0000313" key="3">
    <source>
        <dbReference type="EMBL" id="GAC92966.1"/>
    </source>
</evidence>
<dbReference type="InterPro" id="IPR000313">
    <property type="entry name" value="PWWP_dom"/>
</dbReference>
<dbReference type="RefSeq" id="XP_012186553.1">
    <property type="nucleotide sequence ID" value="XM_012331163.1"/>
</dbReference>
<feature type="compositionally biased region" description="Basic and acidic residues" evidence="1">
    <location>
        <begin position="272"/>
        <end position="302"/>
    </location>
</feature>
<evidence type="ECO:0000256" key="1">
    <source>
        <dbReference type="SAM" id="MobiDB-lite"/>
    </source>
</evidence>
<accession>R9NWR9</accession>
<dbReference type="AlphaFoldDB" id="R9NWR9"/>
<dbReference type="InterPro" id="IPR035503">
    <property type="entry name" value="IOC4-like_PWWP"/>
</dbReference>
<keyword evidence="4" id="KW-1185">Reference proteome</keyword>
<dbReference type="InterPro" id="IPR017923">
    <property type="entry name" value="TFIIS_N"/>
</dbReference>
<feature type="region of interest" description="Disordered" evidence="1">
    <location>
        <begin position="241"/>
        <end position="329"/>
    </location>
</feature>
<dbReference type="EMBL" id="DF238771">
    <property type="protein sequence ID" value="GAC92966.1"/>
    <property type="molecule type" value="Genomic_DNA"/>
</dbReference>